<name>A0A1F5HEI2_9BACT</name>
<evidence type="ECO:0000313" key="2">
    <source>
        <dbReference type="Proteomes" id="UP000176751"/>
    </source>
</evidence>
<organism evidence="1 2">
    <name type="scientific">Candidatus Curtissbacteria bacterium RIFOXYA1_FULL_41_14</name>
    <dbReference type="NCBI Taxonomy" id="1797737"/>
    <lineage>
        <taxon>Bacteria</taxon>
        <taxon>Candidatus Curtissiibacteriota</taxon>
    </lineage>
</organism>
<gene>
    <name evidence="1" type="ORF">A2196_01580</name>
</gene>
<reference evidence="1 2" key="1">
    <citation type="journal article" date="2016" name="Nat. Commun.">
        <title>Thousands of microbial genomes shed light on interconnected biogeochemical processes in an aquifer system.</title>
        <authorList>
            <person name="Anantharaman K."/>
            <person name="Brown C.T."/>
            <person name="Hug L.A."/>
            <person name="Sharon I."/>
            <person name="Castelle C.J."/>
            <person name="Probst A.J."/>
            <person name="Thomas B.C."/>
            <person name="Singh A."/>
            <person name="Wilkins M.J."/>
            <person name="Karaoz U."/>
            <person name="Brodie E.L."/>
            <person name="Williams K.H."/>
            <person name="Hubbard S.S."/>
            <person name="Banfield J.F."/>
        </authorList>
    </citation>
    <scope>NUCLEOTIDE SEQUENCE [LARGE SCALE GENOMIC DNA]</scope>
</reference>
<dbReference type="STRING" id="1797737.A2196_01580"/>
<dbReference type="EMBL" id="MFCA01000013">
    <property type="protein sequence ID" value="OGE02500.1"/>
    <property type="molecule type" value="Genomic_DNA"/>
</dbReference>
<comment type="caution">
    <text evidence="1">The sequence shown here is derived from an EMBL/GenBank/DDBJ whole genome shotgun (WGS) entry which is preliminary data.</text>
</comment>
<dbReference type="AlphaFoldDB" id="A0A1F5HEI2"/>
<evidence type="ECO:0000313" key="1">
    <source>
        <dbReference type="EMBL" id="OGE02500.1"/>
    </source>
</evidence>
<accession>A0A1F5HEI2</accession>
<protein>
    <submittedName>
        <fullName evidence="1">Uncharacterized protein</fullName>
    </submittedName>
</protein>
<proteinExistence type="predicted"/>
<sequence length="81" mass="9760">MRQLNFPFTFIEVIKDQFLKFTKVREFYRGLKLTFPKTRDRPSYKYDFSKIVSTPQKSSLTSIPLQFKRRNFTTKGIEKSI</sequence>
<dbReference type="Proteomes" id="UP000176751">
    <property type="component" value="Unassembled WGS sequence"/>
</dbReference>